<organism evidence="1">
    <name type="scientific">Anguilla anguilla</name>
    <name type="common">European freshwater eel</name>
    <name type="synonym">Muraena anguilla</name>
    <dbReference type="NCBI Taxonomy" id="7936"/>
    <lineage>
        <taxon>Eukaryota</taxon>
        <taxon>Metazoa</taxon>
        <taxon>Chordata</taxon>
        <taxon>Craniata</taxon>
        <taxon>Vertebrata</taxon>
        <taxon>Euteleostomi</taxon>
        <taxon>Actinopterygii</taxon>
        <taxon>Neopterygii</taxon>
        <taxon>Teleostei</taxon>
        <taxon>Anguilliformes</taxon>
        <taxon>Anguillidae</taxon>
        <taxon>Anguilla</taxon>
    </lineage>
</organism>
<accession>A0A0E9UN11</accession>
<dbReference type="EMBL" id="GBXM01041426">
    <property type="protein sequence ID" value="JAH67151.1"/>
    <property type="molecule type" value="Transcribed_RNA"/>
</dbReference>
<protein>
    <submittedName>
        <fullName evidence="1">Uncharacterized protein</fullName>
    </submittedName>
</protein>
<name>A0A0E9UN11_ANGAN</name>
<reference evidence="1" key="2">
    <citation type="journal article" date="2015" name="Fish Shellfish Immunol.">
        <title>Early steps in the European eel (Anguilla anguilla)-Vibrio vulnificus interaction in the gills: Role of the RtxA13 toxin.</title>
        <authorList>
            <person name="Callol A."/>
            <person name="Pajuelo D."/>
            <person name="Ebbesson L."/>
            <person name="Teles M."/>
            <person name="MacKenzie S."/>
            <person name="Amaro C."/>
        </authorList>
    </citation>
    <scope>NUCLEOTIDE SEQUENCE</scope>
</reference>
<proteinExistence type="predicted"/>
<dbReference type="AlphaFoldDB" id="A0A0E9UN11"/>
<sequence length="47" mass="5422">MKSQNNFKNYFLCCINTFPPIACLISHTLEKTEVCNLIPGRFCKVKL</sequence>
<reference evidence="1" key="1">
    <citation type="submission" date="2014-11" db="EMBL/GenBank/DDBJ databases">
        <authorList>
            <person name="Amaro Gonzalez C."/>
        </authorList>
    </citation>
    <scope>NUCLEOTIDE SEQUENCE</scope>
</reference>
<evidence type="ECO:0000313" key="1">
    <source>
        <dbReference type="EMBL" id="JAH67151.1"/>
    </source>
</evidence>